<dbReference type="PANTHER" id="PTHR37423:SF2">
    <property type="entry name" value="MEMBRANE-BOUND LYTIC MUREIN TRANSGLYCOSYLASE C"/>
    <property type="match status" value="1"/>
</dbReference>
<keyword evidence="4" id="KW-1185">Reference proteome</keyword>
<accession>A0A1I5UJZ0</accession>
<dbReference type="RefSeq" id="WP_092282144.1">
    <property type="nucleotide sequence ID" value="NZ_FOXR01000007.1"/>
</dbReference>
<dbReference type="SUPFAM" id="SSF53955">
    <property type="entry name" value="Lysozyme-like"/>
    <property type="match status" value="1"/>
</dbReference>
<dbReference type="InterPro" id="IPR008258">
    <property type="entry name" value="Transglycosylase_SLT_dom_1"/>
</dbReference>
<dbReference type="AlphaFoldDB" id="A0A1I5UJZ0"/>
<dbReference type="Gene3D" id="1.10.530.10">
    <property type="match status" value="1"/>
</dbReference>
<dbReference type="EMBL" id="FOXR01000007">
    <property type="protein sequence ID" value="SFP95499.1"/>
    <property type="molecule type" value="Genomic_DNA"/>
</dbReference>
<feature type="domain" description="Transglycosylase SLT" evidence="2">
    <location>
        <begin position="41"/>
        <end position="151"/>
    </location>
</feature>
<feature type="transmembrane region" description="Helical" evidence="1">
    <location>
        <begin position="6"/>
        <end position="29"/>
    </location>
</feature>
<proteinExistence type="predicted"/>
<keyword evidence="1" id="KW-0812">Transmembrane</keyword>
<protein>
    <submittedName>
        <fullName evidence="3">Soluble lytic murein transglycosylase</fullName>
    </submittedName>
</protein>
<dbReference type="CDD" id="cd16896">
    <property type="entry name" value="LT_Slt70-like"/>
    <property type="match status" value="1"/>
</dbReference>
<keyword evidence="1" id="KW-0472">Membrane</keyword>
<dbReference type="InterPro" id="IPR023346">
    <property type="entry name" value="Lysozyme-like_dom_sf"/>
</dbReference>
<name>A0A1I5UJZ0_9FIRM</name>
<dbReference type="Proteomes" id="UP000198577">
    <property type="component" value="Unassembled WGS sequence"/>
</dbReference>
<keyword evidence="1" id="KW-1133">Transmembrane helix</keyword>
<evidence type="ECO:0000313" key="3">
    <source>
        <dbReference type="EMBL" id="SFP95499.1"/>
    </source>
</evidence>
<sequence>MGRTLTFKFVLIIILALFILCVALVYGWVQRRMYPLKYEGLILQYASEYRLDPYLVCAVIWVESKFNEAATSHKGARGLMQVIPSTGRWAAERLGIEGYSDDSLYDPAVNIRIGCWYLDRLRNHFKGNLDLALAAYNGGSGNVERWLQDPRYSKDGKGLDNIPFKETRDFVARVWSAYDKYKQLYRIHDVY</sequence>
<evidence type="ECO:0000256" key="1">
    <source>
        <dbReference type="SAM" id="Phobius"/>
    </source>
</evidence>
<dbReference type="Pfam" id="PF01464">
    <property type="entry name" value="SLT"/>
    <property type="match status" value="1"/>
</dbReference>
<reference evidence="3 4" key="1">
    <citation type="submission" date="2016-10" db="EMBL/GenBank/DDBJ databases">
        <authorList>
            <person name="de Groot N.N."/>
        </authorList>
    </citation>
    <scope>NUCLEOTIDE SEQUENCE [LARGE SCALE GENOMIC DNA]</scope>
    <source>
        <strain evidence="3 4">DSM 20678</strain>
    </source>
</reference>
<gene>
    <name evidence="3" type="ORF">SAMN05444406_10766</name>
</gene>
<dbReference type="PANTHER" id="PTHR37423">
    <property type="entry name" value="SOLUBLE LYTIC MUREIN TRANSGLYCOSYLASE-RELATED"/>
    <property type="match status" value="1"/>
</dbReference>
<evidence type="ECO:0000313" key="4">
    <source>
        <dbReference type="Proteomes" id="UP000198577"/>
    </source>
</evidence>
<dbReference type="STRING" id="937334.SAMN05444406_10766"/>
<dbReference type="OrthoDB" id="9815002at2"/>
<organism evidence="3 4">
    <name type="scientific">Caldicoprobacter faecalis</name>
    <dbReference type="NCBI Taxonomy" id="937334"/>
    <lineage>
        <taxon>Bacteria</taxon>
        <taxon>Bacillati</taxon>
        <taxon>Bacillota</taxon>
        <taxon>Clostridia</taxon>
        <taxon>Caldicoprobacterales</taxon>
        <taxon>Caldicoprobacteraceae</taxon>
        <taxon>Caldicoprobacter</taxon>
    </lineage>
</organism>
<evidence type="ECO:0000259" key="2">
    <source>
        <dbReference type="Pfam" id="PF01464"/>
    </source>
</evidence>